<dbReference type="PRINTS" id="PR01415">
    <property type="entry name" value="ANKYRIN"/>
</dbReference>
<keyword evidence="1" id="KW-0677">Repeat</keyword>
<evidence type="ECO:0000256" key="1">
    <source>
        <dbReference type="ARBA" id="ARBA00022737"/>
    </source>
</evidence>
<name>A0A540N6Z7_MALBA</name>
<dbReference type="SUPFAM" id="SSF48403">
    <property type="entry name" value="Ankyrin repeat"/>
    <property type="match status" value="1"/>
</dbReference>
<feature type="repeat" description="ANK" evidence="3">
    <location>
        <begin position="71"/>
        <end position="103"/>
    </location>
</feature>
<dbReference type="PANTHER" id="PTHR24198:SF165">
    <property type="entry name" value="ANKYRIN REPEAT-CONTAINING PROTEIN-RELATED"/>
    <property type="match status" value="1"/>
</dbReference>
<evidence type="ECO:0000313" key="4">
    <source>
        <dbReference type="EMBL" id="TQE06835.1"/>
    </source>
</evidence>
<organism evidence="4 5">
    <name type="scientific">Malus baccata</name>
    <name type="common">Siberian crab apple</name>
    <name type="synonym">Pyrus baccata</name>
    <dbReference type="NCBI Taxonomy" id="106549"/>
    <lineage>
        <taxon>Eukaryota</taxon>
        <taxon>Viridiplantae</taxon>
        <taxon>Streptophyta</taxon>
        <taxon>Embryophyta</taxon>
        <taxon>Tracheophyta</taxon>
        <taxon>Spermatophyta</taxon>
        <taxon>Magnoliopsida</taxon>
        <taxon>eudicotyledons</taxon>
        <taxon>Gunneridae</taxon>
        <taxon>Pentapetalae</taxon>
        <taxon>rosids</taxon>
        <taxon>fabids</taxon>
        <taxon>Rosales</taxon>
        <taxon>Rosaceae</taxon>
        <taxon>Amygdaloideae</taxon>
        <taxon>Maleae</taxon>
        <taxon>Malus</taxon>
    </lineage>
</organism>
<comment type="caution">
    <text evidence="4">The sequence shown here is derived from an EMBL/GenBank/DDBJ whole genome shotgun (WGS) entry which is preliminary data.</text>
</comment>
<dbReference type="PROSITE" id="PS50088">
    <property type="entry name" value="ANK_REPEAT"/>
    <property type="match status" value="2"/>
</dbReference>
<accession>A0A540N6Z7</accession>
<protein>
    <submittedName>
        <fullName evidence="4">Uncharacterized protein</fullName>
    </submittedName>
</protein>
<dbReference type="STRING" id="106549.A0A540N6Z7"/>
<dbReference type="Pfam" id="PF13637">
    <property type="entry name" value="Ank_4"/>
    <property type="match status" value="1"/>
</dbReference>
<dbReference type="AlphaFoldDB" id="A0A540N6Z7"/>
<dbReference type="Proteomes" id="UP000315295">
    <property type="component" value="Unassembled WGS sequence"/>
</dbReference>
<evidence type="ECO:0000256" key="3">
    <source>
        <dbReference type="PROSITE-ProRule" id="PRU00023"/>
    </source>
</evidence>
<dbReference type="PANTHER" id="PTHR24198">
    <property type="entry name" value="ANKYRIN REPEAT AND PROTEIN KINASE DOMAIN-CONTAINING PROTEIN"/>
    <property type="match status" value="1"/>
</dbReference>
<evidence type="ECO:0000313" key="5">
    <source>
        <dbReference type="Proteomes" id="UP000315295"/>
    </source>
</evidence>
<dbReference type="EMBL" id="VIEB01000096">
    <property type="protein sequence ID" value="TQE06835.1"/>
    <property type="molecule type" value="Genomic_DNA"/>
</dbReference>
<dbReference type="PROSITE" id="PS50297">
    <property type="entry name" value="ANK_REP_REGION"/>
    <property type="match status" value="2"/>
</dbReference>
<reference evidence="4 5" key="1">
    <citation type="journal article" date="2019" name="G3 (Bethesda)">
        <title>Sequencing of a Wild Apple (Malus baccata) Genome Unravels the Differences Between Cultivated and Wild Apple Species Regarding Disease Resistance and Cold Tolerance.</title>
        <authorList>
            <person name="Chen X."/>
        </authorList>
    </citation>
    <scope>NUCLEOTIDE SEQUENCE [LARGE SCALE GENOMIC DNA]</scope>
    <source>
        <strain evidence="5">cv. Shandingzi</strain>
        <tissue evidence="4">Leaves</tissue>
    </source>
</reference>
<dbReference type="InterPro" id="IPR036770">
    <property type="entry name" value="Ankyrin_rpt-contain_sf"/>
</dbReference>
<sequence>MYDWIRIKIGVENEIETERCWLAVGVFSSAAINGKDVHGWTALHKACFKGKIEVIRTLLEKGVDMDAKDEDGYTALHCAAESGHVDMIKMLLKKGVDAETQTNKGVTALQIAESLHYVGITRILIHRGVTKDNSNMAHILTQASVSFGKKIYGTRG</sequence>
<keyword evidence="5" id="KW-1185">Reference proteome</keyword>
<gene>
    <name evidence="4" type="ORF">C1H46_007552</name>
</gene>
<evidence type="ECO:0000256" key="2">
    <source>
        <dbReference type="ARBA" id="ARBA00023043"/>
    </source>
</evidence>
<proteinExistence type="predicted"/>
<dbReference type="Gene3D" id="1.25.40.20">
    <property type="entry name" value="Ankyrin repeat-containing domain"/>
    <property type="match status" value="2"/>
</dbReference>
<dbReference type="InterPro" id="IPR002110">
    <property type="entry name" value="Ankyrin_rpt"/>
</dbReference>
<feature type="repeat" description="ANK" evidence="3">
    <location>
        <begin position="38"/>
        <end position="70"/>
    </location>
</feature>
<keyword evidence="2 3" id="KW-0040">ANK repeat</keyword>
<dbReference type="SMART" id="SM00248">
    <property type="entry name" value="ANK"/>
    <property type="match status" value="3"/>
</dbReference>